<sequence>MIFNFSFGELTFKGFNISVTKSEFRQRITDLEVTLNISRNHSNLLRKMVENYWSFLIKLDKSNFNDYAFRLKVVSSFEKVKMKLNDSIVSIMNMKLEEMKRSEKDKNNPYLMALIDAYSDLIMNLKMLRAKMSNVDDKNISGNILREIVETFLSIIIFTVRKFYEKILEMKNNTPRPYLVKHVWVVKMKNKLDSILSMLIKVYDNLTSILV</sequence>
<reference evidence="1 2" key="1">
    <citation type="submission" date="2019-10" db="EMBL/GenBank/DDBJ databases">
        <title>Genome Sequences from Six Type Strain Members of the Archaeal Family Sulfolobaceae: Acidianus ambivalens, Acidianus infernus, Metallosphaera prunae, Stygiolobus azoricus, Sulfolobus metallicus, and Sulfurisphaera ohwakuensis.</title>
        <authorList>
            <person name="Counts J.A."/>
            <person name="Kelly R.M."/>
        </authorList>
    </citation>
    <scope>NUCLEOTIDE SEQUENCE [LARGE SCALE GENOMIC DNA]</scope>
    <source>
        <strain evidence="1 2">FC6</strain>
    </source>
</reference>
<evidence type="ECO:0000313" key="2">
    <source>
        <dbReference type="Proteomes" id="UP000423396"/>
    </source>
</evidence>
<organism evidence="1 2">
    <name type="scientific">Stygiolobus azoricus</name>
    <dbReference type="NCBI Taxonomy" id="41675"/>
    <lineage>
        <taxon>Archaea</taxon>
        <taxon>Thermoproteota</taxon>
        <taxon>Thermoprotei</taxon>
        <taxon>Sulfolobales</taxon>
        <taxon>Sulfolobaceae</taxon>
        <taxon>Stygiolobus</taxon>
    </lineage>
</organism>
<evidence type="ECO:0000313" key="1">
    <source>
        <dbReference type="EMBL" id="QGR20401.1"/>
    </source>
</evidence>
<dbReference type="AlphaFoldDB" id="A0A650CRB6"/>
<keyword evidence="2" id="KW-1185">Reference proteome</keyword>
<proteinExistence type="predicted"/>
<protein>
    <submittedName>
        <fullName evidence="1">Uncharacterized protein</fullName>
    </submittedName>
</protein>
<dbReference type="Proteomes" id="UP000423396">
    <property type="component" value="Chromosome"/>
</dbReference>
<gene>
    <name evidence="1" type="ORF">D1868_10675</name>
</gene>
<accession>A0A650CRB6</accession>
<dbReference type="KEGG" id="sazo:D1868_10675"/>
<dbReference type="RefSeq" id="WP_156007853.1">
    <property type="nucleotide sequence ID" value="NZ_CP045483.1"/>
</dbReference>
<name>A0A650CRB6_9CREN</name>
<dbReference type="EMBL" id="CP045483">
    <property type="protein sequence ID" value="QGR20401.1"/>
    <property type="molecule type" value="Genomic_DNA"/>
</dbReference>
<dbReference type="GeneID" id="42799541"/>